<name>A0A6L2NEP7_TANCI</name>
<dbReference type="AlphaFoldDB" id="A0A6L2NEP7"/>
<accession>A0A6L2NEP7</accession>
<organism evidence="1">
    <name type="scientific">Tanacetum cinerariifolium</name>
    <name type="common">Dalmatian daisy</name>
    <name type="synonym">Chrysanthemum cinerariifolium</name>
    <dbReference type="NCBI Taxonomy" id="118510"/>
    <lineage>
        <taxon>Eukaryota</taxon>
        <taxon>Viridiplantae</taxon>
        <taxon>Streptophyta</taxon>
        <taxon>Embryophyta</taxon>
        <taxon>Tracheophyta</taxon>
        <taxon>Spermatophyta</taxon>
        <taxon>Magnoliopsida</taxon>
        <taxon>eudicotyledons</taxon>
        <taxon>Gunneridae</taxon>
        <taxon>Pentapetalae</taxon>
        <taxon>asterids</taxon>
        <taxon>campanulids</taxon>
        <taxon>Asterales</taxon>
        <taxon>Asteraceae</taxon>
        <taxon>Asteroideae</taxon>
        <taxon>Anthemideae</taxon>
        <taxon>Anthemidinae</taxon>
        <taxon>Tanacetum</taxon>
    </lineage>
</organism>
<evidence type="ECO:0000313" key="1">
    <source>
        <dbReference type="EMBL" id="GEU83512.1"/>
    </source>
</evidence>
<protein>
    <submittedName>
        <fullName evidence="1">Uncharacterized protein</fullName>
    </submittedName>
</protein>
<comment type="caution">
    <text evidence="1">The sequence shown here is derived from an EMBL/GenBank/DDBJ whole genome shotgun (WGS) entry which is preliminary data.</text>
</comment>
<reference evidence="1" key="1">
    <citation type="journal article" date="2019" name="Sci. Rep.">
        <title>Draft genome of Tanacetum cinerariifolium, the natural source of mosquito coil.</title>
        <authorList>
            <person name="Yamashiro T."/>
            <person name="Shiraishi A."/>
            <person name="Satake H."/>
            <person name="Nakayama K."/>
        </authorList>
    </citation>
    <scope>NUCLEOTIDE SEQUENCE</scope>
</reference>
<proteinExistence type="predicted"/>
<gene>
    <name evidence="1" type="ORF">Tci_055490</name>
</gene>
<dbReference type="EMBL" id="BKCJ010008697">
    <property type="protein sequence ID" value="GEU83512.1"/>
    <property type="molecule type" value="Genomic_DNA"/>
</dbReference>
<sequence>MQLQHRRTINNCHSRRCTTIFISQRCTEGPSTTIAVGTKTENSNNTCEGHEVFFHMVAPDSSINTTSLIIQLMYKLN</sequence>